<keyword evidence="2" id="KW-0472">Membrane</keyword>
<keyword evidence="2" id="KW-0812">Transmembrane</keyword>
<accession>A0A5B7CPD6</accession>
<evidence type="ECO:0000256" key="3">
    <source>
        <dbReference type="SAM" id="SignalP"/>
    </source>
</evidence>
<dbReference type="AlphaFoldDB" id="A0A5B7CPD6"/>
<feature type="signal peptide" evidence="3">
    <location>
        <begin position="1"/>
        <end position="20"/>
    </location>
</feature>
<evidence type="ECO:0000256" key="1">
    <source>
        <dbReference type="SAM" id="MobiDB-lite"/>
    </source>
</evidence>
<protein>
    <submittedName>
        <fullName evidence="4">Uncharacterized protein</fullName>
    </submittedName>
</protein>
<gene>
    <name evidence="4" type="ORF">E2C01_003671</name>
</gene>
<organism evidence="4 5">
    <name type="scientific">Portunus trituberculatus</name>
    <name type="common">Swimming crab</name>
    <name type="synonym">Neptunus trituberculatus</name>
    <dbReference type="NCBI Taxonomy" id="210409"/>
    <lineage>
        <taxon>Eukaryota</taxon>
        <taxon>Metazoa</taxon>
        <taxon>Ecdysozoa</taxon>
        <taxon>Arthropoda</taxon>
        <taxon>Crustacea</taxon>
        <taxon>Multicrustacea</taxon>
        <taxon>Malacostraca</taxon>
        <taxon>Eumalacostraca</taxon>
        <taxon>Eucarida</taxon>
        <taxon>Decapoda</taxon>
        <taxon>Pleocyemata</taxon>
        <taxon>Brachyura</taxon>
        <taxon>Eubrachyura</taxon>
        <taxon>Portunoidea</taxon>
        <taxon>Portunidae</taxon>
        <taxon>Portuninae</taxon>
        <taxon>Portunus</taxon>
    </lineage>
</organism>
<comment type="caution">
    <text evidence="4">The sequence shown here is derived from an EMBL/GenBank/DDBJ whole genome shotgun (WGS) entry which is preliminary data.</text>
</comment>
<dbReference type="EMBL" id="VSRR010000141">
    <property type="protein sequence ID" value="MPC11018.1"/>
    <property type="molecule type" value="Genomic_DNA"/>
</dbReference>
<reference evidence="4 5" key="1">
    <citation type="submission" date="2019-05" db="EMBL/GenBank/DDBJ databases">
        <title>Another draft genome of Portunus trituberculatus and its Hox gene families provides insights of decapod evolution.</title>
        <authorList>
            <person name="Jeong J.-H."/>
            <person name="Song I."/>
            <person name="Kim S."/>
            <person name="Choi T."/>
            <person name="Kim D."/>
            <person name="Ryu S."/>
            <person name="Kim W."/>
        </authorList>
    </citation>
    <scope>NUCLEOTIDE SEQUENCE [LARGE SCALE GENOMIC DNA]</scope>
    <source>
        <tissue evidence="4">Muscle</tissue>
    </source>
</reference>
<dbReference type="Proteomes" id="UP000324222">
    <property type="component" value="Unassembled WGS sequence"/>
</dbReference>
<keyword evidence="3" id="KW-0732">Signal</keyword>
<feature type="transmembrane region" description="Helical" evidence="2">
    <location>
        <begin position="50"/>
        <end position="74"/>
    </location>
</feature>
<name>A0A5B7CPD6_PORTR</name>
<evidence type="ECO:0000313" key="5">
    <source>
        <dbReference type="Proteomes" id="UP000324222"/>
    </source>
</evidence>
<sequence length="145" mass="16249">MKFVFEGLFLLFFFSQGVEGVANVISCDVPEKMCCHWLNKTAIDLHHHQHLLLFFLLLLLSLLLLLVLLLFYYLSHPPPNAPHLLLPSSRPSSRPSFSSSSSSSSSATLSSLGNTDLTPTLLSTELKSYAYTRNVYCDILVHFSM</sequence>
<evidence type="ECO:0000313" key="4">
    <source>
        <dbReference type="EMBL" id="MPC11018.1"/>
    </source>
</evidence>
<proteinExistence type="predicted"/>
<evidence type="ECO:0000256" key="2">
    <source>
        <dbReference type="SAM" id="Phobius"/>
    </source>
</evidence>
<keyword evidence="2" id="KW-1133">Transmembrane helix</keyword>
<feature type="chain" id="PRO_5023127560" evidence="3">
    <location>
        <begin position="21"/>
        <end position="145"/>
    </location>
</feature>
<feature type="region of interest" description="Disordered" evidence="1">
    <location>
        <begin position="85"/>
        <end position="112"/>
    </location>
</feature>
<keyword evidence="5" id="KW-1185">Reference proteome</keyword>